<organism evidence="1 2">
    <name type="scientific">Segetibacter aerophilus</name>
    <dbReference type="NCBI Taxonomy" id="670293"/>
    <lineage>
        <taxon>Bacteria</taxon>
        <taxon>Pseudomonadati</taxon>
        <taxon>Bacteroidota</taxon>
        <taxon>Chitinophagia</taxon>
        <taxon>Chitinophagales</taxon>
        <taxon>Chitinophagaceae</taxon>
        <taxon>Segetibacter</taxon>
    </lineage>
</organism>
<reference evidence="1 2" key="1">
    <citation type="submission" date="2019-07" db="EMBL/GenBank/DDBJ databases">
        <title>Whole genome shotgun sequence of Segetibacter aerophilus NBRC 106135.</title>
        <authorList>
            <person name="Hosoyama A."/>
            <person name="Uohara A."/>
            <person name="Ohji S."/>
            <person name="Ichikawa N."/>
        </authorList>
    </citation>
    <scope>NUCLEOTIDE SEQUENCE [LARGE SCALE GENOMIC DNA]</scope>
    <source>
        <strain evidence="1 2">NBRC 106135</strain>
    </source>
</reference>
<keyword evidence="2" id="KW-1185">Reference proteome</keyword>
<sequence>MPADSATFYFKIKTNWQDTTRDALDTFVNTWYSKMLFALKEPVLKDYKAGKEVYRFTWLRTFNHPVVIRLEKQGDIVRLFSKVSDGAGGYEPGKIIFDTTVNLTSKQIDTINSRLDTAKFWLLQTEANNNNGNDGSEWIIEVYKDKHYHMAVRWTPDKGTAFRSIGEYLLSILQIKNEMTGRDQGDY</sequence>
<dbReference type="AlphaFoldDB" id="A0A512BGL1"/>
<dbReference type="Proteomes" id="UP000321513">
    <property type="component" value="Unassembled WGS sequence"/>
</dbReference>
<name>A0A512BGL1_9BACT</name>
<dbReference type="EMBL" id="BJYT01000016">
    <property type="protein sequence ID" value="GEO11104.1"/>
    <property type="molecule type" value="Genomic_DNA"/>
</dbReference>
<evidence type="ECO:0000313" key="1">
    <source>
        <dbReference type="EMBL" id="GEO11104.1"/>
    </source>
</evidence>
<protein>
    <submittedName>
        <fullName evidence="1">Uncharacterized protein</fullName>
    </submittedName>
</protein>
<gene>
    <name evidence="1" type="ORF">SAE01_36000</name>
</gene>
<comment type="caution">
    <text evidence="1">The sequence shown here is derived from an EMBL/GenBank/DDBJ whole genome shotgun (WGS) entry which is preliminary data.</text>
</comment>
<accession>A0A512BGL1</accession>
<evidence type="ECO:0000313" key="2">
    <source>
        <dbReference type="Proteomes" id="UP000321513"/>
    </source>
</evidence>
<proteinExistence type="predicted"/>